<evidence type="ECO:0000259" key="3">
    <source>
        <dbReference type="PROSITE" id="PS50048"/>
    </source>
</evidence>
<dbReference type="InterPro" id="IPR001138">
    <property type="entry name" value="Zn2Cys6_DnaBD"/>
</dbReference>
<feature type="domain" description="Zn(2)-C6 fungal-type" evidence="3">
    <location>
        <begin position="35"/>
        <end position="65"/>
    </location>
</feature>
<dbReference type="eggNOG" id="ENOG502QRM1">
    <property type="taxonomic scope" value="Eukaryota"/>
</dbReference>
<protein>
    <recommendedName>
        <fullName evidence="3">Zn(2)-C6 fungal-type domain-containing protein</fullName>
    </recommendedName>
</protein>
<organism evidence="4 5">
    <name type="scientific">Macrophomina phaseolina (strain MS6)</name>
    <name type="common">Charcoal rot fungus</name>
    <dbReference type="NCBI Taxonomy" id="1126212"/>
    <lineage>
        <taxon>Eukaryota</taxon>
        <taxon>Fungi</taxon>
        <taxon>Dikarya</taxon>
        <taxon>Ascomycota</taxon>
        <taxon>Pezizomycotina</taxon>
        <taxon>Dothideomycetes</taxon>
        <taxon>Dothideomycetes incertae sedis</taxon>
        <taxon>Botryosphaeriales</taxon>
        <taxon>Botryosphaeriaceae</taxon>
        <taxon>Macrophomina</taxon>
    </lineage>
</organism>
<dbReference type="AlphaFoldDB" id="K2QNW1"/>
<dbReference type="SMART" id="SM00066">
    <property type="entry name" value="GAL4"/>
    <property type="match status" value="1"/>
</dbReference>
<dbReference type="STRING" id="1126212.K2QNW1"/>
<dbReference type="PROSITE" id="PS50048">
    <property type="entry name" value="ZN2_CY6_FUNGAL_2"/>
    <property type="match status" value="1"/>
</dbReference>
<proteinExistence type="predicted"/>
<dbReference type="PANTHER" id="PTHR47784">
    <property type="entry name" value="STEROL UPTAKE CONTROL PROTEIN 2"/>
    <property type="match status" value="1"/>
</dbReference>
<evidence type="ECO:0000313" key="5">
    <source>
        <dbReference type="Proteomes" id="UP000007129"/>
    </source>
</evidence>
<dbReference type="InterPro" id="IPR021858">
    <property type="entry name" value="Fun_TF"/>
</dbReference>
<reference evidence="4 5" key="1">
    <citation type="journal article" date="2012" name="BMC Genomics">
        <title>Tools to kill: Genome of one of the most destructive plant pathogenic fungi Macrophomina phaseolina.</title>
        <authorList>
            <person name="Islam M.S."/>
            <person name="Haque M.S."/>
            <person name="Islam M.M."/>
            <person name="Emdad E.M."/>
            <person name="Halim A."/>
            <person name="Hossen Q.M.M."/>
            <person name="Hossain M.Z."/>
            <person name="Ahmed B."/>
            <person name="Rahim S."/>
            <person name="Rahman M.S."/>
            <person name="Alam M.M."/>
            <person name="Hou S."/>
            <person name="Wan X."/>
            <person name="Saito J.A."/>
            <person name="Alam M."/>
        </authorList>
    </citation>
    <scope>NUCLEOTIDE SEQUENCE [LARGE SCALE GENOMIC DNA]</scope>
    <source>
        <strain evidence="4 5">MS6</strain>
    </source>
</reference>
<dbReference type="PROSITE" id="PS00463">
    <property type="entry name" value="ZN2_CY6_FUNGAL_1"/>
    <property type="match status" value="1"/>
</dbReference>
<feature type="region of interest" description="Disordered" evidence="2">
    <location>
        <begin position="1"/>
        <end position="34"/>
    </location>
</feature>
<name>K2QNW1_MACPH</name>
<dbReference type="OrthoDB" id="4937900at2759"/>
<dbReference type="Gene3D" id="4.10.240.10">
    <property type="entry name" value="Zn(2)-C6 fungal-type DNA-binding domain"/>
    <property type="match status" value="1"/>
</dbReference>
<sequence>MREELPLPKHQTAAMSGHAARPTGTRRPHSKTRTGCVQCKERHVKCDEQRPSCAKCFRRQTKCSLQLLTPHIPQTNLYRSGYSTSGSNGIQSSYSGSSGSNSAFSHPAAGVPQVQSSAETIFTLEDMQLFHHYVFSTSATFSFQSRTIEKRRQATMGTAFTDPPVMHSILAITALHRAHLASELATRRHYVTVATMHQDMVIRDLRKRVEQITSSNAPGAFLISSYLALFTLGSMHQLDSAGPDAAATLNLESPADWIRLMRGVPKLLMQDGVLQWVLHSPVGVFFKDERQNWTLPLELEPRFSLLGEGLSDSSLVESLEERTTYVAALKLLKHWTANAYAPNEETDLVGTALIWVNIVDDQYVEYLCADRPGALVLLAQWAVLLNRLEGLWWAAGWGKGLMAIVLKRLPEIWKPFIQEQAREMNAWPAS</sequence>
<dbReference type="Proteomes" id="UP000007129">
    <property type="component" value="Unassembled WGS sequence"/>
</dbReference>
<dbReference type="PANTHER" id="PTHR47784:SF5">
    <property type="entry name" value="STEROL UPTAKE CONTROL PROTEIN 2"/>
    <property type="match status" value="1"/>
</dbReference>
<evidence type="ECO:0000256" key="1">
    <source>
        <dbReference type="ARBA" id="ARBA00023242"/>
    </source>
</evidence>
<dbReference type="VEuPathDB" id="FungiDB:MPH_11089"/>
<accession>K2QNW1</accession>
<gene>
    <name evidence="4" type="ORF">MPH_11089</name>
</gene>
<evidence type="ECO:0000256" key="2">
    <source>
        <dbReference type="SAM" id="MobiDB-lite"/>
    </source>
</evidence>
<comment type="caution">
    <text evidence="4">The sequence shown here is derived from an EMBL/GenBank/DDBJ whole genome shotgun (WGS) entry which is preliminary data.</text>
</comment>
<dbReference type="Pfam" id="PF11951">
    <property type="entry name" value="Fungal_trans_2"/>
    <property type="match status" value="1"/>
</dbReference>
<dbReference type="Pfam" id="PF00172">
    <property type="entry name" value="Zn_clus"/>
    <property type="match status" value="1"/>
</dbReference>
<dbReference type="CDD" id="cd00067">
    <property type="entry name" value="GAL4"/>
    <property type="match status" value="1"/>
</dbReference>
<dbReference type="InterPro" id="IPR036864">
    <property type="entry name" value="Zn2-C6_fun-type_DNA-bd_sf"/>
</dbReference>
<keyword evidence="1" id="KW-0539">Nucleus</keyword>
<dbReference type="HOGENOM" id="CLU_024934_5_2_1"/>
<dbReference type="EMBL" id="AHHD01000467">
    <property type="protein sequence ID" value="EKG11596.1"/>
    <property type="molecule type" value="Genomic_DNA"/>
</dbReference>
<evidence type="ECO:0000313" key="4">
    <source>
        <dbReference type="EMBL" id="EKG11596.1"/>
    </source>
</evidence>
<dbReference type="SUPFAM" id="SSF57701">
    <property type="entry name" value="Zn2/Cys6 DNA-binding domain"/>
    <property type="match status" value="1"/>
</dbReference>
<dbReference type="GO" id="GO:0001228">
    <property type="term" value="F:DNA-binding transcription activator activity, RNA polymerase II-specific"/>
    <property type="evidence" value="ECO:0007669"/>
    <property type="project" value="TreeGrafter"/>
</dbReference>
<dbReference type="GO" id="GO:0008270">
    <property type="term" value="F:zinc ion binding"/>
    <property type="evidence" value="ECO:0007669"/>
    <property type="project" value="InterPro"/>
</dbReference>
<dbReference type="InterPro" id="IPR053157">
    <property type="entry name" value="Sterol_Uptake_Regulator"/>
</dbReference>
<dbReference type="InParanoid" id="K2QNW1"/>